<dbReference type="PANTHER" id="PTHR30273">
    <property type="entry name" value="PERIPLASMIC SIGNAL SENSOR AND SIGMA FACTOR ACTIVATOR FECR-RELATED"/>
    <property type="match status" value="1"/>
</dbReference>
<dbReference type="RefSeq" id="WP_380604723.1">
    <property type="nucleotide sequence ID" value="NZ_JBHSDU010000015.1"/>
</dbReference>
<dbReference type="InterPro" id="IPR006860">
    <property type="entry name" value="FecR"/>
</dbReference>
<dbReference type="PANTHER" id="PTHR30273:SF2">
    <property type="entry name" value="PROTEIN FECR"/>
    <property type="match status" value="1"/>
</dbReference>
<protein>
    <submittedName>
        <fullName evidence="4">FecR family protein</fullName>
    </submittedName>
</protein>
<dbReference type="PIRSF" id="PIRSF018266">
    <property type="entry name" value="FecR"/>
    <property type="match status" value="1"/>
</dbReference>
<dbReference type="Gene3D" id="2.60.120.1440">
    <property type="match status" value="1"/>
</dbReference>
<dbReference type="Pfam" id="PF04773">
    <property type="entry name" value="FecR"/>
    <property type="match status" value="1"/>
</dbReference>
<dbReference type="InterPro" id="IPR012373">
    <property type="entry name" value="Ferrdict_sens_TM"/>
</dbReference>
<reference evidence="5" key="1">
    <citation type="journal article" date="2019" name="Int. J. Syst. Evol. Microbiol.">
        <title>The Global Catalogue of Microorganisms (GCM) 10K type strain sequencing project: providing services to taxonomists for standard genome sequencing and annotation.</title>
        <authorList>
            <consortium name="The Broad Institute Genomics Platform"/>
            <consortium name="The Broad Institute Genome Sequencing Center for Infectious Disease"/>
            <person name="Wu L."/>
            <person name="Ma J."/>
        </authorList>
    </citation>
    <scope>NUCLEOTIDE SEQUENCE [LARGE SCALE GENOMIC DNA]</scope>
    <source>
        <strain evidence="5">CGMCC 1.10759</strain>
    </source>
</reference>
<keyword evidence="1" id="KW-0812">Transmembrane</keyword>
<evidence type="ECO:0000259" key="2">
    <source>
        <dbReference type="Pfam" id="PF04773"/>
    </source>
</evidence>
<keyword evidence="1" id="KW-1133">Transmembrane helix</keyword>
<feature type="domain" description="FecR protein" evidence="2">
    <location>
        <begin position="126"/>
        <end position="217"/>
    </location>
</feature>
<sequence>MAGRNAQIIDEAAEWFVEFSCDDDDQNARRAFDAWLRKSPEHVRAYLEMFPLWQDASKVDAGHTASADELIELARAGGNVVPLEGRRFDRVRQVRRGRPWLIVAAAALLVCVIGAFVWLQTLRGSTYETGVGEQRAVSLPDGSIVEINARSRVRVRYAETRRDVILLEGQALFKVHKDASRPFVVYSGDTRIRAVGTQFDVDRSRRGTVVTVLEGRVAVIADPTQDVSTSSSPVLTPASGTFVSAGEQTIVRESTRPRALPVNVEDATAWRERRLVFSGTPLTVVAEQFNRYNERRLLVRDTRLDKFLVSGTFSSTDPASLVRFLHAQSDLRVEESDSDIEIFSN</sequence>
<accession>A0ABV8T3M6</accession>
<comment type="caution">
    <text evidence="4">The sequence shown here is derived from an EMBL/GenBank/DDBJ whole genome shotgun (WGS) entry which is preliminary data.</text>
</comment>
<evidence type="ECO:0000256" key="1">
    <source>
        <dbReference type="SAM" id="Phobius"/>
    </source>
</evidence>
<gene>
    <name evidence="4" type="ORF">ACFPN2_33030</name>
</gene>
<feature type="transmembrane region" description="Helical" evidence="1">
    <location>
        <begin position="100"/>
        <end position="119"/>
    </location>
</feature>
<proteinExistence type="predicted"/>
<evidence type="ECO:0000259" key="3">
    <source>
        <dbReference type="Pfam" id="PF16220"/>
    </source>
</evidence>
<dbReference type="Proteomes" id="UP001595904">
    <property type="component" value="Unassembled WGS sequence"/>
</dbReference>
<dbReference type="EMBL" id="JBHSDU010000015">
    <property type="protein sequence ID" value="MFC4313945.1"/>
    <property type="molecule type" value="Genomic_DNA"/>
</dbReference>
<keyword evidence="1" id="KW-0472">Membrane</keyword>
<feature type="domain" description="FecR N-terminal" evidence="3">
    <location>
        <begin position="10"/>
        <end position="49"/>
    </location>
</feature>
<dbReference type="InterPro" id="IPR032623">
    <property type="entry name" value="FecR_N"/>
</dbReference>
<evidence type="ECO:0000313" key="5">
    <source>
        <dbReference type="Proteomes" id="UP001595904"/>
    </source>
</evidence>
<evidence type="ECO:0000313" key="4">
    <source>
        <dbReference type="EMBL" id="MFC4313945.1"/>
    </source>
</evidence>
<dbReference type="Pfam" id="PF16220">
    <property type="entry name" value="DUF4880"/>
    <property type="match status" value="1"/>
</dbReference>
<name>A0ABV8T3M6_9GAMM</name>
<keyword evidence="5" id="KW-1185">Reference proteome</keyword>
<organism evidence="4 5">
    <name type="scientific">Steroidobacter flavus</name>
    <dbReference type="NCBI Taxonomy" id="1842136"/>
    <lineage>
        <taxon>Bacteria</taxon>
        <taxon>Pseudomonadati</taxon>
        <taxon>Pseudomonadota</taxon>
        <taxon>Gammaproteobacteria</taxon>
        <taxon>Steroidobacterales</taxon>
        <taxon>Steroidobacteraceae</taxon>
        <taxon>Steroidobacter</taxon>
    </lineage>
</organism>